<reference evidence="1" key="1">
    <citation type="journal article" date="2016" name="Nat. Genet.">
        <title>A high-quality carrot genome assembly provides new insights into carotenoid accumulation and asterid genome evolution.</title>
        <authorList>
            <person name="Iorizzo M."/>
            <person name="Ellison S."/>
            <person name="Senalik D."/>
            <person name="Zeng P."/>
            <person name="Satapoomin P."/>
            <person name="Huang J."/>
            <person name="Bowman M."/>
            <person name="Iovene M."/>
            <person name="Sanseverino W."/>
            <person name="Cavagnaro P."/>
            <person name="Yildiz M."/>
            <person name="Macko-Podgorni A."/>
            <person name="Moranska E."/>
            <person name="Grzebelus E."/>
            <person name="Grzebelus D."/>
            <person name="Ashrafi H."/>
            <person name="Zheng Z."/>
            <person name="Cheng S."/>
            <person name="Spooner D."/>
            <person name="Van Deynze A."/>
            <person name="Simon P."/>
        </authorList>
    </citation>
    <scope>NUCLEOTIDE SEQUENCE</scope>
    <source>
        <tissue evidence="1">Leaf</tissue>
    </source>
</reference>
<evidence type="ECO:0000313" key="1">
    <source>
        <dbReference type="EMBL" id="WOH06378.1"/>
    </source>
</evidence>
<name>A0A161YGC6_DAUCS</name>
<protein>
    <submittedName>
        <fullName evidence="1">Uncharacterized protein</fullName>
    </submittedName>
</protein>
<gene>
    <name evidence="1" type="ORF">DCAR_0625804</name>
</gene>
<dbReference type="EMBL" id="CP093348">
    <property type="protein sequence ID" value="WOH06378.1"/>
    <property type="molecule type" value="Genomic_DNA"/>
</dbReference>
<proteinExistence type="predicted"/>
<sequence length="50" mass="5807">MSDDRNDHGMSGNLRKQQNRVAPHYLQPWCPDLQICTALIPPPFLSFLFH</sequence>
<reference evidence="1" key="2">
    <citation type="submission" date="2022-03" db="EMBL/GenBank/DDBJ databases">
        <title>Draft title - Genomic analysis of global carrot germplasm unveils the trajectory of domestication and the origin of high carotenoid orange carrot.</title>
        <authorList>
            <person name="Iorizzo M."/>
            <person name="Ellison S."/>
            <person name="Senalik D."/>
            <person name="Macko-Podgorni A."/>
            <person name="Grzebelus D."/>
            <person name="Bostan H."/>
            <person name="Rolling W."/>
            <person name="Curaba J."/>
            <person name="Simon P."/>
        </authorList>
    </citation>
    <scope>NUCLEOTIDE SEQUENCE</scope>
    <source>
        <tissue evidence="1">Leaf</tissue>
    </source>
</reference>
<dbReference type="AlphaFoldDB" id="A0A161YGC6"/>
<dbReference type="Proteomes" id="UP000077755">
    <property type="component" value="Chromosome 6"/>
</dbReference>
<dbReference type="Gramene" id="KZM92079">
    <property type="protein sequence ID" value="KZM92079"/>
    <property type="gene ID" value="DCAR_020556"/>
</dbReference>
<evidence type="ECO:0000313" key="2">
    <source>
        <dbReference type="Proteomes" id="UP000077755"/>
    </source>
</evidence>
<keyword evidence="2" id="KW-1185">Reference proteome</keyword>
<organism evidence="1 2">
    <name type="scientific">Daucus carota subsp. sativus</name>
    <name type="common">Carrot</name>
    <dbReference type="NCBI Taxonomy" id="79200"/>
    <lineage>
        <taxon>Eukaryota</taxon>
        <taxon>Viridiplantae</taxon>
        <taxon>Streptophyta</taxon>
        <taxon>Embryophyta</taxon>
        <taxon>Tracheophyta</taxon>
        <taxon>Spermatophyta</taxon>
        <taxon>Magnoliopsida</taxon>
        <taxon>eudicotyledons</taxon>
        <taxon>Gunneridae</taxon>
        <taxon>Pentapetalae</taxon>
        <taxon>asterids</taxon>
        <taxon>campanulids</taxon>
        <taxon>Apiales</taxon>
        <taxon>Apiaceae</taxon>
        <taxon>Apioideae</taxon>
        <taxon>Scandiceae</taxon>
        <taxon>Daucinae</taxon>
        <taxon>Daucus</taxon>
        <taxon>Daucus sect. Daucus</taxon>
    </lineage>
</organism>
<accession>A0A161YGC6</accession>